<dbReference type="EMBL" id="RCZP01000011">
    <property type="protein sequence ID" value="TPG55906.1"/>
    <property type="molecule type" value="Genomic_DNA"/>
</dbReference>
<keyword evidence="2" id="KW-1185">Reference proteome</keyword>
<dbReference type="AlphaFoldDB" id="A0A502G3W2"/>
<sequence>MPGREPVTRDDFEHRLQTLARAVAAVPEAEWQMQIRLKRQFEACAERIALSPGKQAWMLSEAKWARRSNAPPTMADLWVDPVANPSCFARPRPQDFDPDPAMRRRRVPPPPAVRADPHSIPNMLAALTGRGLKARITRLGDPAHARGHIQVEMPVKGRARFVLIGEASEGVTGWRAVWDGNDSKAGLKRRRQSETTEAYRLMLTAMHEGRRSVQSDLFV</sequence>
<organism evidence="1 2">
    <name type="scientific">Muricoccus nepalensis</name>
    <dbReference type="NCBI Taxonomy" id="1854500"/>
    <lineage>
        <taxon>Bacteria</taxon>
        <taxon>Pseudomonadati</taxon>
        <taxon>Pseudomonadota</taxon>
        <taxon>Alphaproteobacteria</taxon>
        <taxon>Acetobacterales</taxon>
        <taxon>Roseomonadaceae</taxon>
        <taxon>Muricoccus</taxon>
    </lineage>
</organism>
<evidence type="ECO:0000313" key="2">
    <source>
        <dbReference type="Proteomes" id="UP000317078"/>
    </source>
</evidence>
<dbReference type="RefSeq" id="WP_140883822.1">
    <property type="nucleotide sequence ID" value="NZ_RCZP01000011.1"/>
</dbReference>
<dbReference type="Proteomes" id="UP000317078">
    <property type="component" value="Unassembled WGS sequence"/>
</dbReference>
<protein>
    <submittedName>
        <fullName evidence="1">Uncharacterized protein</fullName>
    </submittedName>
</protein>
<accession>A0A502G3W2</accession>
<gene>
    <name evidence="1" type="ORF">EAH89_13280</name>
</gene>
<dbReference type="OrthoDB" id="9841643at2"/>
<comment type="caution">
    <text evidence="1">The sequence shown here is derived from an EMBL/GenBank/DDBJ whole genome shotgun (WGS) entry which is preliminary data.</text>
</comment>
<evidence type="ECO:0000313" key="1">
    <source>
        <dbReference type="EMBL" id="TPG55906.1"/>
    </source>
</evidence>
<name>A0A502G3W2_9PROT</name>
<proteinExistence type="predicted"/>
<reference evidence="1 2" key="1">
    <citation type="journal article" date="2019" name="Environ. Microbiol.">
        <title>Species interactions and distinct microbial communities in high Arctic permafrost affected cryosols are associated with the CH4 and CO2 gas fluxes.</title>
        <authorList>
            <person name="Altshuler I."/>
            <person name="Hamel J."/>
            <person name="Turney S."/>
            <person name="Magnuson E."/>
            <person name="Levesque R."/>
            <person name="Greer C."/>
            <person name="Whyte L.G."/>
        </authorList>
    </citation>
    <scope>NUCLEOTIDE SEQUENCE [LARGE SCALE GENOMIC DNA]</scope>
    <source>
        <strain evidence="1 2">S9.3B</strain>
    </source>
</reference>